<keyword evidence="5" id="KW-1185">Reference proteome</keyword>
<feature type="transmembrane region" description="Helical" evidence="2">
    <location>
        <begin position="21"/>
        <end position="39"/>
    </location>
</feature>
<evidence type="ECO:0000313" key="5">
    <source>
        <dbReference type="Proteomes" id="UP000186895"/>
    </source>
</evidence>
<keyword evidence="2" id="KW-0812">Transmembrane</keyword>
<dbReference type="Proteomes" id="UP000186895">
    <property type="component" value="Unassembled WGS sequence"/>
</dbReference>
<keyword evidence="2" id="KW-0472">Membrane</keyword>
<gene>
    <name evidence="4" type="ORF">SAMN05421647_11338</name>
</gene>
<dbReference type="AlphaFoldDB" id="A0A1N6X9W5"/>
<organism evidence="4 5">
    <name type="scientific">Marinobacterium stanieri</name>
    <dbReference type="NCBI Taxonomy" id="49186"/>
    <lineage>
        <taxon>Bacteria</taxon>
        <taxon>Pseudomonadati</taxon>
        <taxon>Pseudomonadota</taxon>
        <taxon>Gammaproteobacteria</taxon>
        <taxon>Oceanospirillales</taxon>
        <taxon>Oceanospirillaceae</taxon>
        <taxon>Marinobacterium</taxon>
    </lineage>
</organism>
<evidence type="ECO:0000256" key="1">
    <source>
        <dbReference type="SAM" id="Coils"/>
    </source>
</evidence>
<keyword evidence="1" id="KW-0175">Coiled coil</keyword>
<reference evidence="4 5" key="1">
    <citation type="submission" date="2017-01" db="EMBL/GenBank/DDBJ databases">
        <authorList>
            <person name="Mah S.A."/>
            <person name="Swanson W.J."/>
            <person name="Moy G.W."/>
            <person name="Vacquier V.D."/>
        </authorList>
    </citation>
    <scope>NUCLEOTIDE SEQUENCE [LARGE SCALE GENOMIC DNA]</scope>
    <source>
        <strain evidence="4 5">DSM 7027</strain>
    </source>
</reference>
<dbReference type="RefSeq" id="WP_076466055.1">
    <property type="nucleotide sequence ID" value="NZ_FTMN01000013.1"/>
</dbReference>
<dbReference type="InterPro" id="IPR056464">
    <property type="entry name" value="DotM_C"/>
</dbReference>
<proteinExistence type="predicted"/>
<dbReference type="Pfam" id="PF23127">
    <property type="entry name" value="DotM_C"/>
    <property type="match status" value="1"/>
</dbReference>
<feature type="domain" description="DotM C-terminal cytoplasmic" evidence="3">
    <location>
        <begin position="226"/>
        <end position="406"/>
    </location>
</feature>
<protein>
    <recommendedName>
        <fullName evidence="3">DotM C-terminal cytoplasmic domain-containing protein</fullName>
    </recommendedName>
</protein>
<keyword evidence="2" id="KW-1133">Transmembrane helix</keyword>
<dbReference type="STRING" id="49186.SAMN05421647_11338"/>
<dbReference type="EMBL" id="FTMN01000013">
    <property type="protein sequence ID" value="SIQ99113.1"/>
    <property type="molecule type" value="Genomic_DNA"/>
</dbReference>
<feature type="coiled-coil region" evidence="1">
    <location>
        <begin position="423"/>
        <end position="450"/>
    </location>
</feature>
<sequence>MSNQKGMQDYNRNSSDLFSSLLISGVIISIFAAVAWYLWSPYILWGTTQVALHTRYLLYPMTLFMSEDMADFILRMPYHLSQTLDFANAQFTDVSYLYSLSMRALSVVFVPLLLWRGTSNLIYAKVKAFTRVLDLESLAEIQATRYPRIKPAIRAKLLKQDQRFGPWATQRNPLPYCIAEGLISDVEDDDAKTLGLPRFKSLTHKDQMNNLMQYYGRLTIDLPKLKQTMSLQLGSRVQYDDEGIVDIHALGVVERALAIIFLAALTKSRANRKTIEKLLDQFGDSFIEGTGHTPHQVDLSGVDELWETVKDNIHVRRALLHATKTHAYWGTVFTYFFTRVYDVYGNMISRDFIFLKPVNRRLYLLCNQVGLERPRAEACAIRDHFNFETKCQYPIVEPQIMNVMNELILDIQEEGWLFQDMVVRHEEDDLARLNEQCAKDLAEYKAFQEAEKTHA</sequence>
<evidence type="ECO:0000259" key="3">
    <source>
        <dbReference type="Pfam" id="PF23127"/>
    </source>
</evidence>
<evidence type="ECO:0000313" key="4">
    <source>
        <dbReference type="EMBL" id="SIQ99113.1"/>
    </source>
</evidence>
<accession>A0A1N6X9W5</accession>
<evidence type="ECO:0000256" key="2">
    <source>
        <dbReference type="SAM" id="Phobius"/>
    </source>
</evidence>
<name>A0A1N6X9W5_9GAMM</name>